<evidence type="ECO:0000256" key="10">
    <source>
        <dbReference type="ARBA" id="ARBA00023288"/>
    </source>
</evidence>
<dbReference type="EMBL" id="PKPP01004839">
    <property type="protein sequence ID" value="PWA62577.1"/>
    <property type="molecule type" value="Genomic_DNA"/>
</dbReference>
<dbReference type="GO" id="GO:0005525">
    <property type="term" value="F:GTP binding"/>
    <property type="evidence" value="ECO:0007669"/>
    <property type="project" value="UniProtKB-KW"/>
</dbReference>
<keyword evidence="3" id="KW-0813">Transport</keyword>
<dbReference type="GO" id="GO:0005794">
    <property type="term" value="C:Golgi apparatus"/>
    <property type="evidence" value="ECO:0007669"/>
    <property type="project" value="UniProtKB-SubCell"/>
</dbReference>
<dbReference type="InterPro" id="IPR044612">
    <property type="entry name" value="ARL2/3"/>
</dbReference>
<accession>A0A2U1MMW8</accession>
<dbReference type="GO" id="GO:0016004">
    <property type="term" value="F:phospholipase activator activity"/>
    <property type="evidence" value="ECO:0007669"/>
    <property type="project" value="UniProtKB-ARBA"/>
</dbReference>
<comment type="similarity">
    <text evidence="2">Belongs to the small GTPase superfamily. Arf family.</text>
</comment>
<evidence type="ECO:0000256" key="5">
    <source>
        <dbReference type="ARBA" id="ARBA00022741"/>
    </source>
</evidence>
<dbReference type="PANTHER" id="PTHR45697">
    <property type="entry name" value="ADP-RIBOSYLATION FACTOR-LIKE PROTEIN 2-RELATED"/>
    <property type="match status" value="1"/>
</dbReference>
<dbReference type="GO" id="GO:0016192">
    <property type="term" value="P:vesicle-mediated transport"/>
    <property type="evidence" value="ECO:0007669"/>
    <property type="project" value="UniProtKB-KW"/>
</dbReference>
<dbReference type="GO" id="GO:0003924">
    <property type="term" value="F:GTPase activity"/>
    <property type="evidence" value="ECO:0007669"/>
    <property type="project" value="InterPro"/>
</dbReference>
<proteinExistence type="inferred from homology"/>
<comment type="caution">
    <text evidence="13">The sequence shown here is derived from an EMBL/GenBank/DDBJ whole genome shotgun (WGS) entry which is preliminary data.</text>
</comment>
<evidence type="ECO:0000256" key="7">
    <source>
        <dbReference type="ARBA" id="ARBA00022927"/>
    </source>
</evidence>
<dbReference type="Pfam" id="PF00025">
    <property type="entry name" value="Arf"/>
    <property type="match status" value="1"/>
</dbReference>
<evidence type="ECO:0000256" key="8">
    <source>
        <dbReference type="ARBA" id="ARBA00023034"/>
    </source>
</evidence>
<evidence type="ECO:0000256" key="11">
    <source>
        <dbReference type="ARBA" id="ARBA00040200"/>
    </source>
</evidence>
<evidence type="ECO:0000313" key="14">
    <source>
        <dbReference type="Proteomes" id="UP000245207"/>
    </source>
</evidence>
<keyword evidence="9 12" id="KW-0342">GTP-binding</keyword>
<organism evidence="13 14">
    <name type="scientific">Artemisia annua</name>
    <name type="common">Sweet wormwood</name>
    <dbReference type="NCBI Taxonomy" id="35608"/>
    <lineage>
        <taxon>Eukaryota</taxon>
        <taxon>Viridiplantae</taxon>
        <taxon>Streptophyta</taxon>
        <taxon>Embryophyta</taxon>
        <taxon>Tracheophyta</taxon>
        <taxon>Spermatophyta</taxon>
        <taxon>Magnoliopsida</taxon>
        <taxon>eudicotyledons</taxon>
        <taxon>Gunneridae</taxon>
        <taxon>Pentapetalae</taxon>
        <taxon>asterids</taxon>
        <taxon>campanulids</taxon>
        <taxon>Asterales</taxon>
        <taxon>Asteraceae</taxon>
        <taxon>Asteroideae</taxon>
        <taxon>Anthemideae</taxon>
        <taxon>Artemisiinae</taxon>
        <taxon>Artemisia</taxon>
    </lineage>
</organism>
<dbReference type="STRING" id="35608.A0A2U1MMW8"/>
<dbReference type="InterPro" id="IPR006689">
    <property type="entry name" value="Small_GTPase_ARF/SAR"/>
</dbReference>
<evidence type="ECO:0000256" key="12">
    <source>
        <dbReference type="PIRSR" id="PIRSR606689-1"/>
    </source>
</evidence>
<dbReference type="FunFam" id="3.40.50.300:FF:003500">
    <property type="entry name" value="ADP-ribosylation factor 1"/>
    <property type="match status" value="1"/>
</dbReference>
<dbReference type="OrthoDB" id="2011769at2759"/>
<dbReference type="SMART" id="SM00177">
    <property type="entry name" value="ARF"/>
    <property type="match status" value="1"/>
</dbReference>
<keyword evidence="7" id="KW-0653">Protein transport</keyword>
<dbReference type="InterPro" id="IPR027417">
    <property type="entry name" value="P-loop_NTPase"/>
</dbReference>
<evidence type="ECO:0000313" key="13">
    <source>
        <dbReference type="EMBL" id="PWA62577.1"/>
    </source>
</evidence>
<feature type="binding site" evidence="12">
    <location>
        <position position="390"/>
    </location>
    <ligand>
        <name>GTP</name>
        <dbReference type="ChEBI" id="CHEBI:37565"/>
    </ligand>
</feature>
<reference evidence="13 14" key="1">
    <citation type="journal article" date="2018" name="Mol. Plant">
        <title>The genome of Artemisia annua provides insight into the evolution of Asteraceae family and artemisinin biosynthesis.</title>
        <authorList>
            <person name="Shen Q."/>
            <person name="Zhang L."/>
            <person name="Liao Z."/>
            <person name="Wang S."/>
            <person name="Yan T."/>
            <person name="Shi P."/>
            <person name="Liu M."/>
            <person name="Fu X."/>
            <person name="Pan Q."/>
            <person name="Wang Y."/>
            <person name="Lv Z."/>
            <person name="Lu X."/>
            <person name="Zhang F."/>
            <person name="Jiang W."/>
            <person name="Ma Y."/>
            <person name="Chen M."/>
            <person name="Hao X."/>
            <person name="Li L."/>
            <person name="Tang Y."/>
            <person name="Lv G."/>
            <person name="Zhou Y."/>
            <person name="Sun X."/>
            <person name="Brodelius P.E."/>
            <person name="Rose J.K.C."/>
            <person name="Tang K."/>
        </authorList>
    </citation>
    <scope>NUCLEOTIDE SEQUENCE [LARGE SCALE GENOMIC DNA]</scope>
    <source>
        <strain evidence="14">cv. Huhao1</strain>
        <tissue evidence="13">Leaf</tissue>
    </source>
</reference>
<keyword evidence="10" id="KW-0449">Lipoprotein</keyword>
<dbReference type="SMART" id="SM00178">
    <property type="entry name" value="SAR"/>
    <property type="match status" value="1"/>
</dbReference>
<evidence type="ECO:0000256" key="9">
    <source>
        <dbReference type="ARBA" id="ARBA00023134"/>
    </source>
</evidence>
<dbReference type="PROSITE" id="PS51417">
    <property type="entry name" value="ARF"/>
    <property type="match status" value="1"/>
</dbReference>
<feature type="binding site" evidence="12">
    <location>
        <begin position="446"/>
        <end position="449"/>
    </location>
    <ligand>
        <name>GTP</name>
        <dbReference type="ChEBI" id="CHEBI:37565"/>
    </ligand>
</feature>
<evidence type="ECO:0000256" key="1">
    <source>
        <dbReference type="ARBA" id="ARBA00004555"/>
    </source>
</evidence>
<evidence type="ECO:0000256" key="4">
    <source>
        <dbReference type="ARBA" id="ARBA00022707"/>
    </source>
</evidence>
<gene>
    <name evidence="13" type="ORF">CTI12_AA352230</name>
</gene>
<dbReference type="SUPFAM" id="SSF52540">
    <property type="entry name" value="P-loop containing nucleoside triphosphate hydrolases"/>
    <property type="match status" value="1"/>
</dbReference>
<keyword evidence="14" id="KW-1185">Reference proteome</keyword>
<evidence type="ECO:0000256" key="3">
    <source>
        <dbReference type="ARBA" id="ARBA00022448"/>
    </source>
</evidence>
<keyword evidence="5 12" id="KW-0547">Nucleotide-binding</keyword>
<dbReference type="AlphaFoldDB" id="A0A2U1MMW8"/>
<evidence type="ECO:0000256" key="2">
    <source>
        <dbReference type="ARBA" id="ARBA00010290"/>
    </source>
</evidence>
<keyword evidence="8" id="KW-0333">Golgi apparatus</keyword>
<name>A0A2U1MMW8_ARTAN</name>
<dbReference type="Proteomes" id="UP000245207">
    <property type="component" value="Unassembled WGS sequence"/>
</dbReference>
<dbReference type="Gene3D" id="3.40.50.300">
    <property type="entry name" value="P-loop containing nucleotide triphosphate hydrolases"/>
    <property type="match status" value="1"/>
</dbReference>
<sequence length="506" mass="58708">MGVFYELNKDEVKSSETKLKVSVVVCDMFVKEEDEIEERIDLGRLVYGDEGMKVNASESVDSEFMVMEVDEFQDYVHGGEMNFICEGNIGTLADEHGRNIRGNLMKICLPYTKRKKVVKGKCNSLVGSKDEYGVEQCTSNEDNDLIVSDLVLEKYCERRCFEGWADGYKSLYVATYVSDVYSPSDKAFTCDDQWYEQEEGTEQVKIKMSDKEATEKNEDNFYRLKFDIWKWQKRKKVAGTKCKIRHGKWKFDIWKWPKRKRKVVGNLNLQWIKPNKELFNEEPGVLSKFAESAWPDMMQECEVNKNESCSHVEFEGADLKAWKDGNARNCESWFTEEVDEMLNTLLSCDENEIDIKGCKWFMQVLDLDIQFIEDETGGRRYTLNIWDVGGQKTIRSYWRNYFEQTDGLVWVVDSSDLRRLADCKYELDNLLKEERLSGASLLVFANKQDIQGALSPDEIAKVLNLDAMDKTRHWKIVGCSAYTGDGLLEGFDWLVQDIASRIYVLD</sequence>
<dbReference type="GO" id="GO:0015031">
    <property type="term" value="P:protein transport"/>
    <property type="evidence" value="ECO:0007669"/>
    <property type="project" value="UniProtKB-KW"/>
</dbReference>
<evidence type="ECO:0000256" key="6">
    <source>
        <dbReference type="ARBA" id="ARBA00022892"/>
    </source>
</evidence>
<protein>
    <recommendedName>
        <fullName evidence="11">ADP-ribosylation factor 1</fullName>
    </recommendedName>
</protein>
<keyword evidence="6" id="KW-0931">ER-Golgi transport</keyword>
<dbReference type="PRINTS" id="PR00328">
    <property type="entry name" value="SAR1GTPBP"/>
</dbReference>
<comment type="subcellular location">
    <subcellularLocation>
        <location evidence="1">Golgi apparatus</location>
    </subcellularLocation>
</comment>
<keyword evidence="4" id="KW-0519">Myristate</keyword>